<protein>
    <submittedName>
        <fullName evidence="3">Response regulator</fullName>
    </submittedName>
</protein>
<dbReference type="InterPro" id="IPR001789">
    <property type="entry name" value="Sig_transdc_resp-reg_receiver"/>
</dbReference>
<dbReference type="PANTHER" id="PTHR44520:SF2">
    <property type="entry name" value="RESPONSE REGULATOR RCP1"/>
    <property type="match status" value="1"/>
</dbReference>
<dbReference type="EMBL" id="JBHRTD010000017">
    <property type="protein sequence ID" value="MFC3139716.1"/>
    <property type="molecule type" value="Genomic_DNA"/>
</dbReference>
<comment type="caution">
    <text evidence="3">The sequence shown here is derived from an EMBL/GenBank/DDBJ whole genome shotgun (WGS) entry which is preliminary data.</text>
</comment>
<dbReference type="Gene3D" id="3.40.50.2300">
    <property type="match status" value="1"/>
</dbReference>
<dbReference type="PROSITE" id="PS50110">
    <property type="entry name" value="RESPONSE_REGULATORY"/>
    <property type="match status" value="1"/>
</dbReference>
<reference evidence="4" key="1">
    <citation type="journal article" date="2019" name="Int. J. Syst. Evol. Microbiol.">
        <title>The Global Catalogue of Microorganisms (GCM) 10K type strain sequencing project: providing services to taxonomists for standard genome sequencing and annotation.</title>
        <authorList>
            <consortium name="The Broad Institute Genomics Platform"/>
            <consortium name="The Broad Institute Genome Sequencing Center for Infectious Disease"/>
            <person name="Wu L."/>
            <person name="Ma J."/>
        </authorList>
    </citation>
    <scope>NUCLEOTIDE SEQUENCE [LARGE SCALE GENOMIC DNA]</scope>
    <source>
        <strain evidence="4">KCTC 52277</strain>
    </source>
</reference>
<sequence>MEEPELVKFLVVEDDDLDFKMLMRTLKKLRINNPVIRAYDGIDALEILKGEHSVESISLPYIILLDINMPKMNGHDFLKELRCDENLKRSVVFILTTSAECSDLKAAYDRNVAGYILKNDASDSFLNAITMIDAYIHVVQVPCKGVV</sequence>
<dbReference type="SMART" id="SM00448">
    <property type="entry name" value="REC"/>
    <property type="match status" value="1"/>
</dbReference>
<dbReference type="InterPro" id="IPR011006">
    <property type="entry name" value="CheY-like_superfamily"/>
</dbReference>
<dbReference type="Pfam" id="PF00072">
    <property type="entry name" value="Response_reg"/>
    <property type="match status" value="1"/>
</dbReference>
<dbReference type="Proteomes" id="UP001595621">
    <property type="component" value="Unassembled WGS sequence"/>
</dbReference>
<name>A0ABV7GHI0_9GAMM</name>
<evidence type="ECO:0000313" key="3">
    <source>
        <dbReference type="EMBL" id="MFC3139716.1"/>
    </source>
</evidence>
<dbReference type="SUPFAM" id="SSF52172">
    <property type="entry name" value="CheY-like"/>
    <property type="match status" value="1"/>
</dbReference>
<dbReference type="RefSeq" id="WP_248936225.1">
    <property type="nucleotide sequence ID" value="NZ_JAKILF010000004.1"/>
</dbReference>
<proteinExistence type="predicted"/>
<keyword evidence="1" id="KW-0597">Phosphoprotein</keyword>
<evidence type="ECO:0000256" key="1">
    <source>
        <dbReference type="PROSITE-ProRule" id="PRU00169"/>
    </source>
</evidence>
<dbReference type="InterPro" id="IPR052893">
    <property type="entry name" value="TCS_response_regulator"/>
</dbReference>
<dbReference type="PANTHER" id="PTHR44520">
    <property type="entry name" value="RESPONSE REGULATOR RCP1-RELATED"/>
    <property type="match status" value="1"/>
</dbReference>
<keyword evidence="4" id="KW-1185">Reference proteome</keyword>
<evidence type="ECO:0000259" key="2">
    <source>
        <dbReference type="PROSITE" id="PS50110"/>
    </source>
</evidence>
<accession>A0ABV7GHI0</accession>
<gene>
    <name evidence="3" type="ORF">ACFOE0_16215</name>
</gene>
<dbReference type="CDD" id="cd17557">
    <property type="entry name" value="REC_Rcp-like"/>
    <property type="match status" value="1"/>
</dbReference>
<feature type="modified residue" description="4-aspartylphosphate" evidence="1">
    <location>
        <position position="66"/>
    </location>
</feature>
<feature type="domain" description="Response regulatory" evidence="2">
    <location>
        <begin position="8"/>
        <end position="133"/>
    </location>
</feature>
<evidence type="ECO:0000313" key="4">
    <source>
        <dbReference type="Proteomes" id="UP001595621"/>
    </source>
</evidence>
<organism evidence="3 4">
    <name type="scientific">Shewanella submarina</name>
    <dbReference type="NCBI Taxonomy" id="2016376"/>
    <lineage>
        <taxon>Bacteria</taxon>
        <taxon>Pseudomonadati</taxon>
        <taxon>Pseudomonadota</taxon>
        <taxon>Gammaproteobacteria</taxon>
        <taxon>Alteromonadales</taxon>
        <taxon>Shewanellaceae</taxon>
        <taxon>Shewanella</taxon>
    </lineage>
</organism>